<dbReference type="Pfam" id="PF03732">
    <property type="entry name" value="Retrotrans_gag"/>
    <property type="match status" value="1"/>
</dbReference>
<evidence type="ECO:0000313" key="4">
    <source>
        <dbReference type="Proteomes" id="UP000257109"/>
    </source>
</evidence>
<dbReference type="AlphaFoldDB" id="A0A371EN34"/>
<evidence type="ECO:0000259" key="2">
    <source>
        <dbReference type="Pfam" id="PF03732"/>
    </source>
</evidence>
<feature type="non-terminal residue" evidence="3">
    <location>
        <position position="1"/>
    </location>
</feature>
<comment type="caution">
    <text evidence="3">The sequence shown here is derived from an EMBL/GenBank/DDBJ whole genome shotgun (WGS) entry which is preliminary data.</text>
</comment>
<dbReference type="OrthoDB" id="1734478at2759"/>
<keyword evidence="4" id="KW-1185">Reference proteome</keyword>
<sequence>MGTIGTVGSLRQREQSPTANWEQFKEAVIQRFEPGSMQNLYGPLLSLRQTRTVLEYRDRFEMVSSLLKAADWTMLRGILINGLKEETQAELKLHNSRSLSKLMDLALLIEEMNAAFRKGGTIVEHRKGGKDQGDPITKTILMGEYNKVKENILKSELGSKAVTEPRVTEGGNGDKKGSIGKRLTHAEI</sequence>
<feature type="compositionally biased region" description="Basic residues" evidence="1">
    <location>
        <begin position="178"/>
        <end position="188"/>
    </location>
</feature>
<evidence type="ECO:0000256" key="1">
    <source>
        <dbReference type="SAM" id="MobiDB-lite"/>
    </source>
</evidence>
<dbReference type="Proteomes" id="UP000257109">
    <property type="component" value="Unassembled WGS sequence"/>
</dbReference>
<accession>A0A371EN34</accession>
<evidence type="ECO:0000313" key="3">
    <source>
        <dbReference type="EMBL" id="RDX67319.1"/>
    </source>
</evidence>
<feature type="domain" description="Retrotransposon gag" evidence="2">
    <location>
        <begin position="9"/>
        <end position="84"/>
    </location>
</feature>
<dbReference type="EMBL" id="QJKJ01013048">
    <property type="protein sequence ID" value="RDX67319.1"/>
    <property type="molecule type" value="Genomic_DNA"/>
</dbReference>
<organism evidence="3 4">
    <name type="scientific">Mucuna pruriens</name>
    <name type="common">Velvet bean</name>
    <name type="synonym">Dolichos pruriens</name>
    <dbReference type="NCBI Taxonomy" id="157652"/>
    <lineage>
        <taxon>Eukaryota</taxon>
        <taxon>Viridiplantae</taxon>
        <taxon>Streptophyta</taxon>
        <taxon>Embryophyta</taxon>
        <taxon>Tracheophyta</taxon>
        <taxon>Spermatophyta</taxon>
        <taxon>Magnoliopsida</taxon>
        <taxon>eudicotyledons</taxon>
        <taxon>Gunneridae</taxon>
        <taxon>Pentapetalae</taxon>
        <taxon>rosids</taxon>
        <taxon>fabids</taxon>
        <taxon>Fabales</taxon>
        <taxon>Fabaceae</taxon>
        <taxon>Papilionoideae</taxon>
        <taxon>50 kb inversion clade</taxon>
        <taxon>NPAAA clade</taxon>
        <taxon>indigoferoid/millettioid clade</taxon>
        <taxon>Phaseoleae</taxon>
        <taxon>Mucuna</taxon>
    </lineage>
</organism>
<proteinExistence type="predicted"/>
<name>A0A371EN34_MUCPR</name>
<feature type="region of interest" description="Disordered" evidence="1">
    <location>
        <begin position="163"/>
        <end position="188"/>
    </location>
</feature>
<protein>
    <recommendedName>
        <fullName evidence="2">Retrotransposon gag domain-containing protein</fullName>
    </recommendedName>
</protein>
<reference evidence="3" key="1">
    <citation type="submission" date="2018-05" db="EMBL/GenBank/DDBJ databases">
        <title>Draft genome of Mucuna pruriens seed.</title>
        <authorList>
            <person name="Nnadi N.E."/>
            <person name="Vos R."/>
            <person name="Hasami M.H."/>
            <person name="Devisetty U.K."/>
            <person name="Aguiy J.C."/>
        </authorList>
    </citation>
    <scope>NUCLEOTIDE SEQUENCE [LARGE SCALE GENOMIC DNA]</scope>
    <source>
        <strain evidence="3">JCA_2017</strain>
    </source>
</reference>
<dbReference type="InterPro" id="IPR005162">
    <property type="entry name" value="Retrotrans_gag_dom"/>
</dbReference>
<gene>
    <name evidence="3" type="ORF">CR513_53823</name>
</gene>